<organism evidence="1 2">
    <name type="scientific">Schizopora paradoxa</name>
    <dbReference type="NCBI Taxonomy" id="27342"/>
    <lineage>
        <taxon>Eukaryota</taxon>
        <taxon>Fungi</taxon>
        <taxon>Dikarya</taxon>
        <taxon>Basidiomycota</taxon>
        <taxon>Agaricomycotina</taxon>
        <taxon>Agaricomycetes</taxon>
        <taxon>Hymenochaetales</taxon>
        <taxon>Schizoporaceae</taxon>
        <taxon>Schizopora</taxon>
    </lineage>
</organism>
<dbReference type="OrthoDB" id="2749470at2759"/>
<protein>
    <submittedName>
        <fullName evidence="1">Uncharacterized protein</fullName>
    </submittedName>
</protein>
<gene>
    <name evidence="1" type="ORF">SCHPADRAFT_1001400</name>
</gene>
<reference evidence="1 2" key="1">
    <citation type="submission" date="2015-04" db="EMBL/GenBank/DDBJ databases">
        <title>Complete genome sequence of Schizopora paradoxa KUC8140, a cosmopolitan wood degrader in East Asia.</title>
        <authorList>
            <consortium name="DOE Joint Genome Institute"/>
            <person name="Min B."/>
            <person name="Park H."/>
            <person name="Jang Y."/>
            <person name="Kim J.-J."/>
            <person name="Kim K.H."/>
            <person name="Pangilinan J."/>
            <person name="Lipzen A."/>
            <person name="Riley R."/>
            <person name="Grigoriev I.V."/>
            <person name="Spatafora J.W."/>
            <person name="Choi I.-G."/>
        </authorList>
    </citation>
    <scope>NUCLEOTIDE SEQUENCE [LARGE SCALE GENOMIC DNA]</scope>
    <source>
        <strain evidence="1 2">KUC8140</strain>
    </source>
</reference>
<dbReference type="STRING" id="27342.A0A0H2RE07"/>
<dbReference type="AlphaFoldDB" id="A0A0H2RE07"/>
<name>A0A0H2RE07_9AGAM</name>
<proteinExistence type="predicted"/>
<evidence type="ECO:0000313" key="1">
    <source>
        <dbReference type="EMBL" id="KLO07768.1"/>
    </source>
</evidence>
<evidence type="ECO:0000313" key="2">
    <source>
        <dbReference type="Proteomes" id="UP000053477"/>
    </source>
</evidence>
<keyword evidence="2" id="KW-1185">Reference proteome</keyword>
<dbReference type="InParanoid" id="A0A0H2RE07"/>
<sequence>MLDFGDYHAVKIRLPQFGFPIPGRDPFDQAIVQMKYPEPISPGPQKDVYKIPDFEKIRFQITYGVCRAWTGSALCCVTPIQRSSRSSAWVVTRSAVQFSLAFSGHTHNPGSDRAQLPEQLVGNNERPTHHHAVWPKFKPHCRNSTVKFAIGGSDKRHEALREEATVYHEQIPSLQGSDVPTFFGYFEGEKLDSEAVRVSCIFLEDCGEHVYGSLAGLPLPDRAEIVKKIGRIHLCGLTLDDFYEGNVVHQGNAYRIVAFQHVDFGHECLWKGDRVYEGDFVPTFSEIGCPIMHNHGLELGLWKSRTSVRVFGSSCLKSEYPTQEAVDILSQGVKFFHADDVKDFHTWLKKYKQYEEDMTPEKYMETNKRPTFTRRYFGPRKDKLDH</sequence>
<accession>A0A0H2RE07</accession>
<dbReference type="EMBL" id="KQ086121">
    <property type="protein sequence ID" value="KLO07768.1"/>
    <property type="molecule type" value="Genomic_DNA"/>
</dbReference>
<dbReference type="Proteomes" id="UP000053477">
    <property type="component" value="Unassembled WGS sequence"/>
</dbReference>